<evidence type="ECO:0000256" key="1">
    <source>
        <dbReference type="SAM" id="SignalP"/>
    </source>
</evidence>
<evidence type="ECO:0000313" key="2">
    <source>
        <dbReference type="EMBL" id="KAJ7605157.1"/>
    </source>
</evidence>
<feature type="signal peptide" evidence="1">
    <location>
        <begin position="1"/>
        <end position="18"/>
    </location>
</feature>
<feature type="non-terminal residue" evidence="2">
    <location>
        <position position="202"/>
    </location>
</feature>
<protein>
    <submittedName>
        <fullName evidence="2">Uncharacterized protein</fullName>
    </submittedName>
</protein>
<proteinExistence type="predicted"/>
<keyword evidence="3" id="KW-1185">Reference proteome</keyword>
<feature type="chain" id="PRO_5041926174" evidence="1">
    <location>
        <begin position="19"/>
        <end position="202"/>
    </location>
</feature>
<accession>A0AAD7AZ74</accession>
<gene>
    <name evidence="2" type="ORF">B0H17DRAFT_1189635</name>
</gene>
<organism evidence="2 3">
    <name type="scientific">Mycena rosella</name>
    <name type="common">Pink bonnet</name>
    <name type="synonym">Agaricus rosellus</name>
    <dbReference type="NCBI Taxonomy" id="1033263"/>
    <lineage>
        <taxon>Eukaryota</taxon>
        <taxon>Fungi</taxon>
        <taxon>Dikarya</taxon>
        <taxon>Basidiomycota</taxon>
        <taxon>Agaricomycotina</taxon>
        <taxon>Agaricomycetes</taxon>
        <taxon>Agaricomycetidae</taxon>
        <taxon>Agaricales</taxon>
        <taxon>Marasmiineae</taxon>
        <taxon>Mycenaceae</taxon>
        <taxon>Mycena</taxon>
    </lineage>
</organism>
<dbReference type="Proteomes" id="UP001221757">
    <property type="component" value="Unassembled WGS sequence"/>
</dbReference>
<sequence length="202" mass="20684">MLSTNTLVALVLAVLANAGPTVLPRQDADLVMFCCQDGSCVQESALASVAEGCVDLPSFSEPFETASLSAPGLECILSASRGCPGTSVLFNSAGTINLNTALGLTTVGSFICTSDVDIINLCWPSATQDCFQATTVTDGCANTRLFSTAFASVSLTTNGTQCTIFDDQDCAGDSAFIAEPAVTFDLAALGLSTVKSFSCVNS</sequence>
<dbReference type="AlphaFoldDB" id="A0AAD7AZ74"/>
<reference evidence="2" key="1">
    <citation type="submission" date="2023-03" db="EMBL/GenBank/DDBJ databases">
        <title>Massive genome expansion in bonnet fungi (Mycena s.s.) driven by repeated elements and novel gene families across ecological guilds.</title>
        <authorList>
            <consortium name="Lawrence Berkeley National Laboratory"/>
            <person name="Harder C.B."/>
            <person name="Miyauchi S."/>
            <person name="Viragh M."/>
            <person name="Kuo A."/>
            <person name="Thoen E."/>
            <person name="Andreopoulos B."/>
            <person name="Lu D."/>
            <person name="Skrede I."/>
            <person name="Drula E."/>
            <person name="Henrissat B."/>
            <person name="Morin E."/>
            <person name="Kohler A."/>
            <person name="Barry K."/>
            <person name="LaButti K."/>
            <person name="Morin E."/>
            <person name="Salamov A."/>
            <person name="Lipzen A."/>
            <person name="Mereny Z."/>
            <person name="Hegedus B."/>
            <person name="Baldrian P."/>
            <person name="Stursova M."/>
            <person name="Weitz H."/>
            <person name="Taylor A."/>
            <person name="Grigoriev I.V."/>
            <person name="Nagy L.G."/>
            <person name="Martin F."/>
            <person name="Kauserud H."/>
        </authorList>
    </citation>
    <scope>NUCLEOTIDE SEQUENCE</scope>
    <source>
        <strain evidence="2">CBHHK067</strain>
    </source>
</reference>
<comment type="caution">
    <text evidence="2">The sequence shown here is derived from an EMBL/GenBank/DDBJ whole genome shotgun (WGS) entry which is preliminary data.</text>
</comment>
<name>A0AAD7AZ74_MYCRO</name>
<evidence type="ECO:0000313" key="3">
    <source>
        <dbReference type="Proteomes" id="UP001221757"/>
    </source>
</evidence>
<dbReference type="EMBL" id="JARKIE010001169">
    <property type="protein sequence ID" value="KAJ7605157.1"/>
    <property type="molecule type" value="Genomic_DNA"/>
</dbReference>
<keyword evidence="1" id="KW-0732">Signal</keyword>